<name>A0A3D3RAL2_9PLAN</name>
<dbReference type="EMBL" id="DQAY01000104">
    <property type="protein sequence ID" value="HCO24650.1"/>
    <property type="molecule type" value="Genomic_DNA"/>
</dbReference>
<proteinExistence type="predicted"/>
<evidence type="ECO:0000313" key="2">
    <source>
        <dbReference type="EMBL" id="HCO24650.1"/>
    </source>
</evidence>
<feature type="transmembrane region" description="Helical" evidence="1">
    <location>
        <begin position="9"/>
        <end position="29"/>
    </location>
</feature>
<protein>
    <submittedName>
        <fullName evidence="2">Uncharacterized protein</fullName>
    </submittedName>
</protein>
<gene>
    <name evidence="2" type="ORF">DIT97_17075</name>
</gene>
<accession>A0A3D3RAL2</accession>
<organism evidence="2 3">
    <name type="scientific">Gimesia maris</name>
    <dbReference type="NCBI Taxonomy" id="122"/>
    <lineage>
        <taxon>Bacteria</taxon>
        <taxon>Pseudomonadati</taxon>
        <taxon>Planctomycetota</taxon>
        <taxon>Planctomycetia</taxon>
        <taxon>Planctomycetales</taxon>
        <taxon>Planctomycetaceae</taxon>
        <taxon>Gimesia</taxon>
    </lineage>
</organism>
<keyword evidence="1" id="KW-1133">Transmembrane helix</keyword>
<evidence type="ECO:0000256" key="1">
    <source>
        <dbReference type="SAM" id="Phobius"/>
    </source>
</evidence>
<keyword evidence="1" id="KW-0812">Transmembrane</keyword>
<feature type="transmembrane region" description="Helical" evidence="1">
    <location>
        <begin position="134"/>
        <end position="158"/>
    </location>
</feature>
<dbReference type="AlphaFoldDB" id="A0A3D3RAL2"/>
<sequence length="162" mass="18255">MKRFSVDRLLLSINLLLIVAFNLSLYFLFVRNDPGWFRAVWFLTVLLMFWMLLWSLRFRGTSQKNAATTTQVGGTLLTLVTAYSLLNGLSYLWLPDLEVYITVILQSGITLVVGITMTLSLVDQSPADSQINWPVVICSYLTLVVTLMLNLTGVWLMLTGGI</sequence>
<comment type="caution">
    <text evidence="2">The sequence shown here is derived from an EMBL/GenBank/DDBJ whole genome shotgun (WGS) entry which is preliminary data.</text>
</comment>
<feature type="transmembrane region" description="Helical" evidence="1">
    <location>
        <begin position="76"/>
        <end position="94"/>
    </location>
</feature>
<feature type="transmembrane region" description="Helical" evidence="1">
    <location>
        <begin position="35"/>
        <end position="56"/>
    </location>
</feature>
<reference evidence="2 3" key="1">
    <citation type="journal article" date="2018" name="Nat. Biotechnol.">
        <title>A standardized bacterial taxonomy based on genome phylogeny substantially revises the tree of life.</title>
        <authorList>
            <person name="Parks D.H."/>
            <person name="Chuvochina M."/>
            <person name="Waite D.W."/>
            <person name="Rinke C."/>
            <person name="Skarshewski A."/>
            <person name="Chaumeil P.A."/>
            <person name="Hugenholtz P."/>
        </authorList>
    </citation>
    <scope>NUCLEOTIDE SEQUENCE [LARGE SCALE GENOMIC DNA]</scope>
    <source>
        <strain evidence="2">UBA9375</strain>
    </source>
</reference>
<evidence type="ECO:0000313" key="3">
    <source>
        <dbReference type="Proteomes" id="UP000263642"/>
    </source>
</evidence>
<dbReference type="Proteomes" id="UP000263642">
    <property type="component" value="Unassembled WGS sequence"/>
</dbReference>
<feature type="transmembrane region" description="Helical" evidence="1">
    <location>
        <begin position="100"/>
        <end position="122"/>
    </location>
</feature>
<keyword evidence="1" id="KW-0472">Membrane</keyword>